<sequence length="60" mass="6689">MHDLNARRTGSTHVHEFGYHLIGPDYLDTHTVGNRDFYGLPEELTLSDALALLGPLGLDR</sequence>
<keyword evidence="2" id="KW-1185">Reference proteome</keyword>
<gene>
    <name evidence="1" type="ORF">JOF53_003639</name>
</gene>
<dbReference type="RefSeq" id="WP_169733952.1">
    <property type="nucleotide sequence ID" value="NZ_JAGIOO010000001.1"/>
</dbReference>
<organism evidence="1 2">
    <name type="scientific">Crossiella equi</name>
    <dbReference type="NCBI Taxonomy" id="130796"/>
    <lineage>
        <taxon>Bacteria</taxon>
        <taxon>Bacillati</taxon>
        <taxon>Actinomycetota</taxon>
        <taxon>Actinomycetes</taxon>
        <taxon>Pseudonocardiales</taxon>
        <taxon>Pseudonocardiaceae</taxon>
        <taxon>Crossiella</taxon>
    </lineage>
</organism>
<evidence type="ECO:0000313" key="1">
    <source>
        <dbReference type="EMBL" id="MBP2474767.1"/>
    </source>
</evidence>
<reference evidence="1 2" key="1">
    <citation type="submission" date="2021-03" db="EMBL/GenBank/DDBJ databases">
        <title>Sequencing the genomes of 1000 actinobacteria strains.</title>
        <authorList>
            <person name="Klenk H.-P."/>
        </authorList>
    </citation>
    <scope>NUCLEOTIDE SEQUENCE [LARGE SCALE GENOMIC DNA]</scope>
    <source>
        <strain evidence="1 2">DSM 44580</strain>
    </source>
</reference>
<dbReference type="EMBL" id="JAGIOO010000001">
    <property type="protein sequence ID" value="MBP2474767.1"/>
    <property type="molecule type" value="Genomic_DNA"/>
</dbReference>
<proteinExistence type="predicted"/>
<dbReference type="Proteomes" id="UP001519363">
    <property type="component" value="Unassembled WGS sequence"/>
</dbReference>
<protein>
    <submittedName>
        <fullName evidence="1">Uncharacterized protein</fullName>
    </submittedName>
</protein>
<accession>A0ABS5AEU0</accession>
<name>A0ABS5AEU0_9PSEU</name>
<comment type="caution">
    <text evidence="1">The sequence shown here is derived from an EMBL/GenBank/DDBJ whole genome shotgun (WGS) entry which is preliminary data.</text>
</comment>
<evidence type="ECO:0000313" key="2">
    <source>
        <dbReference type="Proteomes" id="UP001519363"/>
    </source>
</evidence>